<dbReference type="RefSeq" id="WP_138225277.1">
    <property type="nucleotide sequence ID" value="NZ_CP040396.1"/>
</dbReference>
<dbReference type="EMBL" id="CP040396">
    <property type="protein sequence ID" value="QCT02221.1"/>
    <property type="molecule type" value="Genomic_DNA"/>
</dbReference>
<keyword evidence="3" id="KW-1185">Reference proteome</keyword>
<protein>
    <recommendedName>
        <fullName evidence="4">DUF3397 domain-containing protein</fullName>
    </recommendedName>
</protein>
<accession>A0A4P8XL76</accession>
<gene>
    <name evidence="2" type="ORF">E6C60_1505</name>
</gene>
<dbReference type="KEGG" id="palo:E6C60_1505"/>
<feature type="transmembrane region" description="Helical" evidence="1">
    <location>
        <begin position="95"/>
        <end position="121"/>
    </location>
</feature>
<name>A0A4P8XL76_9BACL</name>
<organism evidence="2 3">
    <name type="scientific">Paenibacillus algicola</name>
    <dbReference type="NCBI Taxonomy" id="2565926"/>
    <lineage>
        <taxon>Bacteria</taxon>
        <taxon>Bacillati</taxon>
        <taxon>Bacillota</taxon>
        <taxon>Bacilli</taxon>
        <taxon>Bacillales</taxon>
        <taxon>Paenibacillaceae</taxon>
        <taxon>Paenibacillus</taxon>
    </lineage>
</organism>
<dbReference type="InterPro" id="IPR024515">
    <property type="entry name" value="DUF3397"/>
</dbReference>
<feature type="transmembrane region" description="Helical" evidence="1">
    <location>
        <begin position="36"/>
        <end position="56"/>
    </location>
</feature>
<reference evidence="2 3" key="1">
    <citation type="submission" date="2019-05" db="EMBL/GenBank/DDBJ databases">
        <authorList>
            <person name="Chen C."/>
        </authorList>
    </citation>
    <scope>NUCLEOTIDE SEQUENCE [LARGE SCALE GENOMIC DNA]</scope>
    <source>
        <strain evidence="2 3">HB172198</strain>
    </source>
</reference>
<dbReference type="Proteomes" id="UP000300879">
    <property type="component" value="Chromosome"/>
</dbReference>
<proteinExistence type="predicted"/>
<evidence type="ECO:0000313" key="3">
    <source>
        <dbReference type="Proteomes" id="UP000300879"/>
    </source>
</evidence>
<evidence type="ECO:0000256" key="1">
    <source>
        <dbReference type="SAM" id="Phobius"/>
    </source>
</evidence>
<feature type="transmembrane region" description="Helical" evidence="1">
    <location>
        <begin position="6"/>
        <end position="24"/>
    </location>
</feature>
<keyword evidence="1" id="KW-0812">Transmembrane</keyword>
<evidence type="ECO:0008006" key="4">
    <source>
        <dbReference type="Google" id="ProtNLM"/>
    </source>
</evidence>
<keyword evidence="1" id="KW-1133">Transmembrane helix</keyword>
<sequence length="124" mass="14178">MNILIAMSAVPFIPGGLAYGIAYYRTRDKKQAIRVSMDVTTLFLLISVSALFNILFESRWGFYLTLLLLLITAGIIGGAQNRWKGRVDGRRLFRVVWRLAFVTMSISYILFIFIGVVQYIFQVM</sequence>
<dbReference type="AlphaFoldDB" id="A0A4P8XL76"/>
<dbReference type="OrthoDB" id="2661791at2"/>
<dbReference type="Pfam" id="PF11877">
    <property type="entry name" value="DUF3397"/>
    <property type="match status" value="1"/>
</dbReference>
<keyword evidence="1" id="KW-0472">Membrane</keyword>
<evidence type="ECO:0000313" key="2">
    <source>
        <dbReference type="EMBL" id="QCT02221.1"/>
    </source>
</evidence>
<feature type="transmembrane region" description="Helical" evidence="1">
    <location>
        <begin position="62"/>
        <end position="83"/>
    </location>
</feature>